<evidence type="ECO:0000256" key="1">
    <source>
        <dbReference type="ARBA" id="ARBA00004127"/>
    </source>
</evidence>
<evidence type="ECO:0000259" key="10">
    <source>
        <dbReference type="PROSITE" id="PS51292"/>
    </source>
</evidence>
<dbReference type="GO" id="GO:0008270">
    <property type="term" value="F:zinc ion binding"/>
    <property type="evidence" value="ECO:0007669"/>
    <property type="project" value="UniProtKB-KW"/>
</dbReference>
<dbReference type="SMART" id="SM00744">
    <property type="entry name" value="RINGv"/>
    <property type="match status" value="1"/>
</dbReference>
<feature type="domain" description="RING-CH-type" evidence="10">
    <location>
        <begin position="1"/>
        <end position="59"/>
    </location>
</feature>
<feature type="region of interest" description="Disordered" evidence="8">
    <location>
        <begin position="966"/>
        <end position="1007"/>
    </location>
</feature>
<organism evidence="11 12">
    <name type="scientific">Porcisia hertigi</name>
    <dbReference type="NCBI Taxonomy" id="2761500"/>
    <lineage>
        <taxon>Eukaryota</taxon>
        <taxon>Discoba</taxon>
        <taxon>Euglenozoa</taxon>
        <taxon>Kinetoplastea</taxon>
        <taxon>Metakinetoplastina</taxon>
        <taxon>Trypanosomatida</taxon>
        <taxon>Trypanosomatidae</taxon>
        <taxon>Leishmaniinae</taxon>
        <taxon>Porcisia</taxon>
    </lineage>
</organism>
<evidence type="ECO:0000256" key="7">
    <source>
        <dbReference type="ARBA" id="ARBA00022859"/>
    </source>
</evidence>
<dbReference type="RefSeq" id="XP_067754947.1">
    <property type="nucleotide sequence ID" value="XM_067899741.1"/>
</dbReference>
<keyword evidence="7" id="KW-0391">Immunity</keyword>
<keyword evidence="6" id="KW-0862">Zinc</keyword>
<name>A0A836L414_9TRYP</name>
<evidence type="ECO:0000256" key="8">
    <source>
        <dbReference type="SAM" id="MobiDB-lite"/>
    </source>
</evidence>
<feature type="transmembrane region" description="Helical" evidence="9">
    <location>
        <begin position="672"/>
        <end position="691"/>
    </location>
</feature>
<comment type="subcellular location">
    <subcellularLocation>
        <location evidence="1">Endomembrane system</location>
        <topology evidence="1">Multi-pass membrane protein</topology>
    </subcellularLocation>
    <subcellularLocation>
        <location evidence="2">Endosome</location>
    </subcellularLocation>
    <subcellularLocation>
        <location evidence="3">Lysosome membrane</location>
    </subcellularLocation>
</comment>
<dbReference type="InterPro" id="IPR011016">
    <property type="entry name" value="Znf_RING-CH"/>
</dbReference>
<comment type="caution">
    <text evidence="11">The sequence shown here is derived from an EMBL/GenBank/DDBJ whole genome shotgun (WGS) entry which is preliminary data.</text>
</comment>
<feature type="transmembrane region" description="Helical" evidence="9">
    <location>
        <begin position="92"/>
        <end position="113"/>
    </location>
</feature>
<keyword evidence="9" id="KW-0812">Transmembrane</keyword>
<evidence type="ECO:0000256" key="3">
    <source>
        <dbReference type="ARBA" id="ARBA00004656"/>
    </source>
</evidence>
<feature type="transmembrane region" description="Helical" evidence="9">
    <location>
        <begin position="548"/>
        <end position="574"/>
    </location>
</feature>
<evidence type="ECO:0000256" key="2">
    <source>
        <dbReference type="ARBA" id="ARBA00004177"/>
    </source>
</evidence>
<feature type="transmembrane region" description="Helical" evidence="9">
    <location>
        <begin position="253"/>
        <end position="276"/>
    </location>
</feature>
<feature type="transmembrane region" description="Helical" evidence="9">
    <location>
        <begin position="133"/>
        <end position="156"/>
    </location>
</feature>
<feature type="transmembrane region" description="Helical" evidence="9">
    <location>
        <begin position="359"/>
        <end position="391"/>
    </location>
</feature>
<evidence type="ECO:0000256" key="9">
    <source>
        <dbReference type="SAM" id="Phobius"/>
    </source>
</evidence>
<keyword evidence="12" id="KW-1185">Reference proteome</keyword>
<dbReference type="GeneID" id="94289818"/>
<evidence type="ECO:0000313" key="11">
    <source>
        <dbReference type="EMBL" id="KAG5497479.1"/>
    </source>
</evidence>
<evidence type="ECO:0000256" key="6">
    <source>
        <dbReference type="ARBA" id="ARBA00022833"/>
    </source>
</evidence>
<feature type="transmembrane region" description="Helical" evidence="9">
    <location>
        <begin position="646"/>
        <end position="666"/>
    </location>
</feature>
<feature type="transmembrane region" description="Helical" evidence="9">
    <location>
        <begin position="794"/>
        <end position="812"/>
    </location>
</feature>
<evidence type="ECO:0000256" key="4">
    <source>
        <dbReference type="ARBA" id="ARBA00022723"/>
    </source>
</evidence>
<feature type="transmembrane region" description="Helical" evidence="9">
    <location>
        <begin position="832"/>
        <end position="853"/>
    </location>
</feature>
<dbReference type="PANTHER" id="PTHR45981">
    <property type="entry name" value="LD02310P"/>
    <property type="match status" value="1"/>
</dbReference>
<dbReference type="KEGG" id="phet:94289818"/>
<dbReference type="Proteomes" id="UP000674318">
    <property type="component" value="Unassembled WGS sequence"/>
</dbReference>
<feature type="transmembrane region" description="Helical" evidence="9">
    <location>
        <begin position="912"/>
        <end position="931"/>
    </location>
</feature>
<feature type="transmembrane region" description="Helical" evidence="9">
    <location>
        <begin position="482"/>
        <end position="503"/>
    </location>
</feature>
<reference evidence="11 12" key="1">
    <citation type="submission" date="2021-02" db="EMBL/GenBank/DDBJ databases">
        <title>Porcisia hertigi Genome sequencing and assembly.</title>
        <authorList>
            <person name="Almutairi H."/>
            <person name="Gatherer D."/>
        </authorList>
    </citation>
    <scope>NUCLEOTIDE SEQUENCE [LARGE SCALE GENOMIC DNA]</scope>
    <source>
        <strain evidence="11 12">C119</strain>
    </source>
</reference>
<keyword evidence="9" id="KW-0472">Membrane</keyword>
<keyword evidence="5" id="KW-0863">Zinc-finger</keyword>
<dbReference type="GO" id="GO:0002376">
    <property type="term" value="P:immune system process"/>
    <property type="evidence" value="ECO:0007669"/>
    <property type="project" value="UniProtKB-KW"/>
</dbReference>
<accession>A0A836L414</accession>
<proteinExistence type="predicted"/>
<dbReference type="EMBL" id="JAFJZO010000031">
    <property type="protein sequence ID" value="KAG5497479.1"/>
    <property type="molecule type" value="Genomic_DNA"/>
</dbReference>
<keyword evidence="9" id="KW-1133">Transmembrane helix</keyword>
<gene>
    <name evidence="11" type="ORF">JKF63_03742</name>
</gene>
<feature type="transmembrane region" description="Helical" evidence="9">
    <location>
        <begin position="318"/>
        <end position="339"/>
    </location>
</feature>
<dbReference type="AlphaFoldDB" id="A0A836L414"/>
<feature type="transmembrane region" description="Helical" evidence="9">
    <location>
        <begin position="510"/>
        <end position="528"/>
    </location>
</feature>
<dbReference type="CDD" id="cd16495">
    <property type="entry name" value="RING_CH-C4HC3_MARCH"/>
    <property type="match status" value="1"/>
</dbReference>
<dbReference type="Pfam" id="PF12906">
    <property type="entry name" value="RINGv"/>
    <property type="match status" value="1"/>
</dbReference>
<dbReference type="InterPro" id="IPR013083">
    <property type="entry name" value="Znf_RING/FYVE/PHD"/>
</dbReference>
<evidence type="ECO:0000256" key="5">
    <source>
        <dbReference type="ARBA" id="ARBA00022771"/>
    </source>
</evidence>
<keyword evidence="4" id="KW-0479">Metal-binding</keyword>
<evidence type="ECO:0000313" key="12">
    <source>
        <dbReference type="Proteomes" id="UP000674318"/>
    </source>
</evidence>
<dbReference type="SUPFAM" id="SSF57850">
    <property type="entry name" value="RING/U-box"/>
    <property type="match status" value="1"/>
</dbReference>
<dbReference type="Gene3D" id="3.30.40.10">
    <property type="entry name" value="Zinc/RING finger domain, C3HC4 (zinc finger)"/>
    <property type="match status" value="1"/>
</dbReference>
<dbReference type="GO" id="GO:0005765">
    <property type="term" value="C:lysosomal membrane"/>
    <property type="evidence" value="ECO:0007669"/>
    <property type="project" value="UniProtKB-SubCell"/>
</dbReference>
<sequence length="1051" mass="117314">MEQDPPPVCRICQSDGDPIIRPCRCEGTMAYAHPYCLAEWIASHGELSCEVCGIAYTFQVAVKDAPPFASIESLQLAGKLLVTRPIRRLCEVLFTPLQVLVCCAVVPFASMLMWRSVSAHMILFYKVLDEAPFFFELFYMFGVLTTFVAVALLWAFEQFDVWAFLHEDCIVGLPPEAPMQVPDTPILDGAATSALNEAFTRCSAEPQGVARSRYLTVSEAQMSKDTTLELLRTKVRASRGTAQQPSSWSFEPVWISANILLVNMMGISAIVLGQFIMYTLKWIFHSIGALSSRLIPNVYPSLHPQAAMAVTSAVVPPYVRWITASVMGLMVLPLILRIAAWRSQNARARLSRTLFLCSLFTRSIASVLALFLVWVVVIPVVVYICLFPFFVEGDVAPLMGRRDAWQVLRTEHLLPLHCDGGTRTIASVAKPVVQPLNVARALFIVLPDVLRGERPPLFDTVTCGGAVSPTSAHPAPAPVAEFVWYSAGVLIRISTFSTWLTLFGTLHTTLMWLLAGVSVVVAPYLTFARDVAENDFFSAFLRLHGGGVWWTLLEVPLFVALYTASVGFGAFVTLHHLFPDASPKSLTYLSFYSPAKGDRHFYLLFCWFDNLMRLHVEVEWWLRRCFLHPNGPTAEMQQRGSQVLENTAYAVCLLCANVLIGAVVEWASQCVWFPILGVAVNVMGMFCRGGFFNDAFLQFRHNVHNWKMQAVMLCFYGASVDFTAAETCICRQLVKVRPSKMAQVLMQRASEEKEAMVLLMLLALDNSDRNSVVVCSRNTLHRLTTKTVQHVATYNRLSYAAILAVAVPLLVYSQWHLNYIGCIAADYITLPLWLQLLIRWTAGALALAIWVFLEGGILQTSLFHRCLEYAPQLIEGSLSLDAVHAVLLPLAIHNGLVRFAVAGLTFTYNGRLLFTLFQMGALFVLLALRCFPTLDEMHIDHVDRLARFEQRRVIMDWEPMRLGPPVARRDNFENDPEPPQNNNNVAEPLPNEPWLQHGPPQPPPAHVVGVATSFPRLAQLRARFARWVASQTANDVVLVAYPRPSPPAQVV</sequence>
<dbReference type="PROSITE" id="PS51292">
    <property type="entry name" value="ZF_RING_CH"/>
    <property type="match status" value="1"/>
</dbReference>
<dbReference type="GO" id="GO:0005768">
    <property type="term" value="C:endosome"/>
    <property type="evidence" value="ECO:0007669"/>
    <property type="project" value="UniProtKB-SubCell"/>
</dbReference>
<protein>
    <recommendedName>
        <fullName evidence="10">RING-CH-type domain-containing protein</fullName>
    </recommendedName>
</protein>
<dbReference type="OrthoDB" id="273089at2759"/>